<gene>
    <name evidence="3" type="ORF">WMO29_14005</name>
</gene>
<sequence length="359" mass="39085">MMNKRVKMGGACILALALTLAGLKLPSAYAALPVDLSQKGSIEFKLAKNVYPEPANPDEERADYNEELYKLPMTVKLYQVADITETGAYKAKDAYTTLGVDKVNSETKTEEWTAMAATAAELAAGMTEDYRAVKAKDSDSVKQELPMELGLYLVLVDDVVTDSYIYSFNPYLISVPNNYVYSTGSDAWVYNLTGDNAVGLKPERQERLGDLEIVKDLIGYNASLGGAYFVYEVSVPNPDGTTTSNVYKLSFTDTGSRSLTITDLPAGAEVTVTEVYTGASYSLTTDPTQKTTITANPNSDWKVTGGDKPAELEPYTPSSVSFTNTYDKRQNGGSGVVNTFYKNGEIVDCRNDIDKVEVN</sequence>
<evidence type="ECO:0000259" key="2">
    <source>
        <dbReference type="Pfam" id="PF19407"/>
    </source>
</evidence>
<feature type="chain" id="PRO_5046868249" evidence="1">
    <location>
        <begin position="31"/>
        <end position="359"/>
    </location>
</feature>
<dbReference type="RefSeq" id="WP_349165196.1">
    <property type="nucleotide sequence ID" value="NZ_JBBMFE010000015.1"/>
</dbReference>
<keyword evidence="1" id="KW-0732">Signal</keyword>
<keyword evidence="4" id="KW-1185">Reference proteome</keyword>
<proteinExistence type="predicted"/>
<evidence type="ECO:0000313" key="3">
    <source>
        <dbReference type="EMBL" id="MEQ2473593.1"/>
    </source>
</evidence>
<organism evidence="3 4">
    <name type="scientific">Laedolimicola intestinihominis</name>
    <dbReference type="NCBI Taxonomy" id="3133166"/>
    <lineage>
        <taxon>Bacteria</taxon>
        <taxon>Bacillati</taxon>
        <taxon>Bacillota</taxon>
        <taxon>Clostridia</taxon>
        <taxon>Lachnospirales</taxon>
        <taxon>Lachnospiraceae</taxon>
        <taxon>Laedolimicola</taxon>
    </lineage>
</organism>
<name>A0ABV1FKM1_9FIRM</name>
<dbReference type="Gene3D" id="2.60.40.1140">
    <property type="entry name" value="Collagen-binding surface protein Cna, B-type domain"/>
    <property type="match status" value="1"/>
</dbReference>
<reference evidence="3 4" key="1">
    <citation type="submission" date="2024-03" db="EMBL/GenBank/DDBJ databases">
        <title>Human intestinal bacterial collection.</title>
        <authorList>
            <person name="Pauvert C."/>
            <person name="Hitch T.C.A."/>
            <person name="Clavel T."/>
        </authorList>
    </citation>
    <scope>NUCLEOTIDE SEQUENCE [LARGE SCALE GENOMIC DNA]</scope>
    <source>
        <strain evidence="3 4">CLA-AA-H132</strain>
    </source>
</reference>
<accession>A0ABV1FKM1</accession>
<dbReference type="InterPro" id="IPR046022">
    <property type="entry name" value="DUF5979"/>
</dbReference>
<feature type="domain" description="DUF5979" evidence="2">
    <location>
        <begin position="214"/>
        <end position="327"/>
    </location>
</feature>
<dbReference type="EMBL" id="JBBMFE010000015">
    <property type="protein sequence ID" value="MEQ2473593.1"/>
    <property type="molecule type" value="Genomic_DNA"/>
</dbReference>
<evidence type="ECO:0000256" key="1">
    <source>
        <dbReference type="SAM" id="SignalP"/>
    </source>
</evidence>
<dbReference type="Proteomes" id="UP001438008">
    <property type="component" value="Unassembled WGS sequence"/>
</dbReference>
<feature type="signal peptide" evidence="1">
    <location>
        <begin position="1"/>
        <end position="30"/>
    </location>
</feature>
<dbReference type="Pfam" id="PF19407">
    <property type="entry name" value="DUF5979"/>
    <property type="match status" value="1"/>
</dbReference>
<comment type="caution">
    <text evidence="3">The sequence shown here is derived from an EMBL/GenBank/DDBJ whole genome shotgun (WGS) entry which is preliminary data.</text>
</comment>
<evidence type="ECO:0000313" key="4">
    <source>
        <dbReference type="Proteomes" id="UP001438008"/>
    </source>
</evidence>
<protein>
    <submittedName>
        <fullName evidence="3">DUF5979 domain-containing protein</fullName>
    </submittedName>
</protein>